<dbReference type="AlphaFoldDB" id="A0A8H8CLG9"/>
<dbReference type="EMBL" id="JAFIQS010000004">
    <property type="protein sequence ID" value="KAG5169788.1"/>
    <property type="molecule type" value="Genomic_DNA"/>
</dbReference>
<evidence type="ECO:0000313" key="2">
    <source>
        <dbReference type="EMBL" id="KAG5169788.1"/>
    </source>
</evidence>
<accession>A0A8H8CLG9</accession>
<proteinExistence type="predicted"/>
<evidence type="ECO:0000256" key="1">
    <source>
        <dbReference type="SAM" id="MobiDB-lite"/>
    </source>
</evidence>
<feature type="compositionally biased region" description="Polar residues" evidence="1">
    <location>
        <begin position="265"/>
        <end position="287"/>
    </location>
</feature>
<protein>
    <submittedName>
        <fullName evidence="2">Uncharacterized protein</fullName>
    </submittedName>
</protein>
<organism evidence="2">
    <name type="scientific">Psilocybe cubensis</name>
    <name type="common">Psychedelic mushroom</name>
    <name type="synonym">Stropharia cubensis</name>
    <dbReference type="NCBI Taxonomy" id="181762"/>
    <lineage>
        <taxon>Eukaryota</taxon>
        <taxon>Fungi</taxon>
        <taxon>Dikarya</taxon>
        <taxon>Basidiomycota</taxon>
        <taxon>Agaricomycotina</taxon>
        <taxon>Agaricomycetes</taxon>
        <taxon>Agaricomycetidae</taxon>
        <taxon>Agaricales</taxon>
        <taxon>Agaricineae</taxon>
        <taxon>Strophariaceae</taxon>
        <taxon>Psilocybe</taxon>
    </lineage>
</organism>
<comment type="caution">
    <text evidence="2">The sequence shown here is derived from an EMBL/GenBank/DDBJ whole genome shotgun (WGS) entry which is preliminary data.</text>
</comment>
<sequence length="372" mass="40634">MSYNTSISSKIMLAQNGADETEAVNHYPLSGVDGTTADIRQPLIPDMFEYWGITPRNDISNVVDKRLQDGNAVSPTLGVTHGPLNHESAAQETPMPVTDLSLDWTKLGDIDLTLMNEYFNDPAAMSWDNPPYHPPTSVQMDNIQGELAAPFASSSVACQESFNDSNIGRTMSHAPINSFDIVYEPTMGAISAPIFPFQQHMSVGTSRRQTNLPHQRGTPYRAIWSLPNPVPHHGQDDGLGYLGGAYSIQDTSILPSPAFGETRHQNGMSENQGRNELYGSGSTPVEPTSTRNAGSSGNSRRSECQRKAGSGCLIRKRAPRSSSGGANQGRKRAERIVRIDKYGNVVYKGMRPDVRTAREIEQEVGERRTDVG</sequence>
<feature type="region of interest" description="Disordered" evidence="1">
    <location>
        <begin position="253"/>
        <end position="336"/>
    </location>
</feature>
<feature type="compositionally biased region" description="Low complexity" evidence="1">
    <location>
        <begin position="288"/>
        <end position="299"/>
    </location>
</feature>
<gene>
    <name evidence="2" type="ORF">JR316_004168</name>
</gene>
<name>A0A8H8CLG9_PSICU</name>
<reference evidence="2" key="1">
    <citation type="submission" date="2021-02" db="EMBL/GenBank/DDBJ databases">
        <title>Psilocybe cubensis genome.</title>
        <authorList>
            <person name="Mckernan K.J."/>
            <person name="Crawford S."/>
            <person name="Trippe A."/>
            <person name="Kane L.T."/>
            <person name="Mclaughlin S."/>
        </authorList>
    </citation>
    <scope>NUCLEOTIDE SEQUENCE [LARGE SCALE GENOMIC DNA]</scope>
    <source>
        <strain evidence="2">MGC-MH-2018</strain>
    </source>
</reference>